<evidence type="ECO:0000313" key="1">
    <source>
        <dbReference type="EMBL" id="ODS33001.1"/>
    </source>
</evidence>
<sequence length="59" mass="6890">MVKITTKAAVFFIQKYLYQAFFMQMEKIKSDMSKPKKKAKFSLSCSFNILLETKSAENK</sequence>
<dbReference type="Proteomes" id="UP000094056">
    <property type="component" value="Unassembled WGS sequence"/>
</dbReference>
<evidence type="ECO:0000313" key="2">
    <source>
        <dbReference type="Proteomes" id="UP000094056"/>
    </source>
</evidence>
<dbReference type="EMBL" id="MAYW01000041">
    <property type="protein sequence ID" value="ODS33001.1"/>
    <property type="molecule type" value="Genomic_DNA"/>
</dbReference>
<gene>
    <name evidence="1" type="ORF">SCARUB_01878</name>
</gene>
<protein>
    <submittedName>
        <fullName evidence="1">Uncharacterized protein</fullName>
    </submittedName>
</protein>
<accession>A0A1E3XBI7</accession>
<organism evidence="1 2">
    <name type="scientific">Candidatus Scalindua rubra</name>
    <dbReference type="NCBI Taxonomy" id="1872076"/>
    <lineage>
        <taxon>Bacteria</taxon>
        <taxon>Pseudomonadati</taxon>
        <taxon>Planctomycetota</taxon>
        <taxon>Candidatus Brocadiia</taxon>
        <taxon>Candidatus Brocadiales</taxon>
        <taxon>Candidatus Scalinduaceae</taxon>
        <taxon>Candidatus Scalindua</taxon>
    </lineage>
</organism>
<comment type="caution">
    <text evidence="1">The sequence shown here is derived from an EMBL/GenBank/DDBJ whole genome shotgun (WGS) entry which is preliminary data.</text>
</comment>
<dbReference type="AlphaFoldDB" id="A0A1E3XBI7"/>
<name>A0A1E3XBI7_9BACT</name>
<proteinExistence type="predicted"/>
<reference evidence="1 2" key="1">
    <citation type="submission" date="2016-07" db="EMBL/GenBank/DDBJ databases">
        <title>Draft genome of Scalindua rubra, obtained from a brine-seawater interface in the Red Sea, sheds light on salt adaptation in anammox bacteria.</title>
        <authorList>
            <person name="Speth D.R."/>
            <person name="Lagkouvardos I."/>
            <person name="Wang Y."/>
            <person name="Qian P.-Y."/>
            <person name="Dutilh B.E."/>
            <person name="Jetten M.S."/>
        </authorList>
    </citation>
    <scope>NUCLEOTIDE SEQUENCE [LARGE SCALE GENOMIC DNA]</scope>
    <source>
        <strain evidence="1">BSI-1</strain>
    </source>
</reference>